<dbReference type="PROSITE" id="PS51257">
    <property type="entry name" value="PROKAR_LIPOPROTEIN"/>
    <property type="match status" value="1"/>
</dbReference>
<sequence>MSATARRLVPLALLLALAACTKKPDPDSPLAFVPADTPYVMANLEPVAQPVLDQWTSMSREVWPISLDMYRRMLDKAEPQDSVQIKAARAVLEEVSANLAANTPEKLGFKGSTHAAVYGIGLLPVLRLQLADPDALRATIARVEAKSGAKLPVATLGGQDYWSLTVEKAQLLFAVSGRQLVLSVAPAAISDELRKQLLGITRPAKTLDPEVLVALNKRHGYTPQGSGYVDIARLMDFYTNEADPVRRELAQALPGDALQKVDPVCKTELGQIASRFPRISLGYTELDTKRMTLHAQLDMDAALAKDFTAAWTAAPGTGAKAEGLLDFSLSLPVLKQKAFWLKQAKAVTDQPYACPDLADLNDAFANLKKSLDTTIPPPASDLTGLRVSLSKLEFKNDKEAPDYAGKLLVALTNPAGAVAMGQLALAPLKDLKLMPDGKPVALPADLAPAQLPPMFAAMNNSALALSAGAGEEAGLGAYLEAPAANKVVFLRTYFSGSLYAQFGSMMEKFALFLPEEQRADMDSQKKLFDLYQKWIDHAEFSLTATDQGLVFVEVIQTR</sequence>
<feature type="signal peptide" evidence="1">
    <location>
        <begin position="1"/>
        <end position="18"/>
    </location>
</feature>
<keyword evidence="3" id="KW-1185">Reference proteome</keyword>
<feature type="chain" id="PRO_5047214919" description="DUF3352 domain-containing protein" evidence="1">
    <location>
        <begin position="19"/>
        <end position="558"/>
    </location>
</feature>
<reference evidence="2" key="1">
    <citation type="submission" date="2022-07" db="EMBL/GenBank/DDBJ databases">
        <title>Tahibacter sp., a new gammaproteobacterium isolated from the silt sample collected at pig farm.</title>
        <authorList>
            <person name="Chen H."/>
        </authorList>
    </citation>
    <scope>NUCLEOTIDE SEQUENCE</scope>
    <source>
        <strain evidence="2">P2K</strain>
    </source>
</reference>
<dbReference type="RefSeq" id="WP_255914313.1">
    <property type="nucleotide sequence ID" value="NZ_JANFQO010000008.1"/>
</dbReference>
<proteinExistence type="predicted"/>
<dbReference type="Proteomes" id="UP001165498">
    <property type="component" value="Unassembled WGS sequence"/>
</dbReference>
<evidence type="ECO:0008006" key="4">
    <source>
        <dbReference type="Google" id="ProtNLM"/>
    </source>
</evidence>
<organism evidence="2 3">
    <name type="scientific">Tahibacter harae</name>
    <dbReference type="NCBI Taxonomy" id="2963937"/>
    <lineage>
        <taxon>Bacteria</taxon>
        <taxon>Pseudomonadati</taxon>
        <taxon>Pseudomonadota</taxon>
        <taxon>Gammaproteobacteria</taxon>
        <taxon>Lysobacterales</taxon>
        <taxon>Rhodanobacteraceae</taxon>
        <taxon>Tahibacter</taxon>
    </lineage>
</organism>
<accession>A0ABT1QSE2</accession>
<evidence type="ECO:0000313" key="3">
    <source>
        <dbReference type="Proteomes" id="UP001165498"/>
    </source>
</evidence>
<dbReference type="EMBL" id="JANFQO010000008">
    <property type="protein sequence ID" value="MCQ4165215.1"/>
    <property type="molecule type" value="Genomic_DNA"/>
</dbReference>
<evidence type="ECO:0000256" key="1">
    <source>
        <dbReference type="SAM" id="SignalP"/>
    </source>
</evidence>
<comment type="caution">
    <text evidence="2">The sequence shown here is derived from an EMBL/GenBank/DDBJ whole genome shotgun (WGS) entry which is preliminary data.</text>
</comment>
<evidence type="ECO:0000313" key="2">
    <source>
        <dbReference type="EMBL" id="MCQ4165215.1"/>
    </source>
</evidence>
<keyword evidence="1" id="KW-0732">Signal</keyword>
<gene>
    <name evidence="2" type="ORF">NM961_10885</name>
</gene>
<protein>
    <recommendedName>
        <fullName evidence="4">DUF3352 domain-containing protein</fullName>
    </recommendedName>
</protein>
<name>A0ABT1QSE2_9GAMM</name>